<dbReference type="EMBL" id="VSSQ01000002">
    <property type="protein sequence ID" value="MPL55475.1"/>
    <property type="molecule type" value="Genomic_DNA"/>
</dbReference>
<dbReference type="AlphaFoldDB" id="A0A644SLF8"/>
<reference evidence="2" key="1">
    <citation type="submission" date="2019-08" db="EMBL/GenBank/DDBJ databases">
        <authorList>
            <person name="Kucharzyk K."/>
            <person name="Murdoch R.W."/>
            <person name="Higgins S."/>
            <person name="Loffler F."/>
        </authorList>
    </citation>
    <scope>NUCLEOTIDE SEQUENCE</scope>
</reference>
<comment type="caution">
    <text evidence="2">The sequence shown here is derived from an EMBL/GenBank/DDBJ whole genome shotgun (WGS) entry which is preliminary data.</text>
</comment>
<feature type="transmembrane region" description="Helical" evidence="1">
    <location>
        <begin position="110"/>
        <end position="130"/>
    </location>
</feature>
<organism evidence="2">
    <name type="scientific">bioreactor metagenome</name>
    <dbReference type="NCBI Taxonomy" id="1076179"/>
    <lineage>
        <taxon>unclassified sequences</taxon>
        <taxon>metagenomes</taxon>
        <taxon>ecological metagenomes</taxon>
    </lineage>
</organism>
<feature type="transmembrane region" description="Helical" evidence="1">
    <location>
        <begin position="240"/>
        <end position="260"/>
    </location>
</feature>
<sequence length="281" mass="33332">MIKQNPFSLYDFLGYFIPGSVCFFILLNFNKILEFKNFDVFINTSKNFDTSLDSVTLFVIFSYVVGHIVSFLSSITIERYTIWKYGFPSKYILGIAQKTFWKSAKKCTDFAWRIILIILFFPLIIFDYILGSQLNFEKFFKQSVDKSLADLIVFKANKLLSKIGYEEMHDYKNNEGILNNFDFHRILYHYAYENSKNHQQKLSNYVALYGFTRTLCFIFSCLSSYFFYKYLFEIVTNYSSNLLMITLLSTTTAYILYMAFMKFYRRYSLECLMVTAIIEND</sequence>
<keyword evidence="1" id="KW-1133">Transmembrane helix</keyword>
<feature type="transmembrane region" description="Helical" evidence="1">
    <location>
        <begin position="54"/>
        <end position="77"/>
    </location>
</feature>
<name>A0A644SLF8_9ZZZZ</name>
<evidence type="ECO:0000256" key="1">
    <source>
        <dbReference type="SAM" id="Phobius"/>
    </source>
</evidence>
<feature type="transmembrane region" description="Helical" evidence="1">
    <location>
        <begin position="206"/>
        <end position="228"/>
    </location>
</feature>
<feature type="transmembrane region" description="Helical" evidence="1">
    <location>
        <begin position="12"/>
        <end position="33"/>
    </location>
</feature>
<proteinExistence type="predicted"/>
<keyword evidence="1" id="KW-0472">Membrane</keyword>
<accession>A0A644SLF8</accession>
<evidence type="ECO:0000313" key="2">
    <source>
        <dbReference type="EMBL" id="MPL55475.1"/>
    </source>
</evidence>
<gene>
    <name evidence="2" type="ORF">SDC9_00951</name>
</gene>
<protein>
    <submittedName>
        <fullName evidence="2">Uncharacterized protein</fullName>
    </submittedName>
</protein>
<keyword evidence="1" id="KW-0812">Transmembrane</keyword>